<evidence type="ECO:0000313" key="1">
    <source>
        <dbReference type="EMBL" id="KAG0270265.1"/>
    </source>
</evidence>
<name>A0A9P6QJH1_9FUNG</name>
<dbReference type="EMBL" id="JAAAJB010000008">
    <property type="protein sequence ID" value="KAG0270265.1"/>
    <property type="molecule type" value="Genomic_DNA"/>
</dbReference>
<keyword evidence="2" id="KW-1185">Reference proteome</keyword>
<dbReference type="Proteomes" id="UP000807716">
    <property type="component" value="Unassembled WGS sequence"/>
</dbReference>
<dbReference type="InterPro" id="IPR040397">
    <property type="entry name" value="SWAP"/>
</dbReference>
<protein>
    <submittedName>
        <fullName evidence="1">Uncharacterized protein</fullName>
    </submittedName>
</protein>
<organism evidence="1 2">
    <name type="scientific">Actinomortierella ambigua</name>
    <dbReference type="NCBI Taxonomy" id="1343610"/>
    <lineage>
        <taxon>Eukaryota</taxon>
        <taxon>Fungi</taxon>
        <taxon>Fungi incertae sedis</taxon>
        <taxon>Mucoromycota</taxon>
        <taxon>Mortierellomycotina</taxon>
        <taxon>Mortierellomycetes</taxon>
        <taxon>Mortierellales</taxon>
        <taxon>Mortierellaceae</taxon>
        <taxon>Actinomortierella</taxon>
    </lineage>
</organism>
<accession>A0A9P6QJH1</accession>
<sequence>MWKTLAKEEKRVKVIINDAKRRAQRRRAYYESRLGDPMQLLRISGTAAKLVQNAESFAFQEDPANL</sequence>
<proteinExistence type="predicted"/>
<dbReference type="PANTHER" id="PTHR13161:SF4">
    <property type="entry name" value="CLK4-ASSOCIATING SERINE_ARGININE RICH PROTEIN"/>
    <property type="match status" value="1"/>
</dbReference>
<dbReference type="OrthoDB" id="10070965at2759"/>
<comment type="caution">
    <text evidence="1">The sequence shown here is derived from an EMBL/GenBank/DDBJ whole genome shotgun (WGS) entry which is preliminary data.</text>
</comment>
<dbReference type="AlphaFoldDB" id="A0A9P6QJH1"/>
<gene>
    <name evidence="1" type="ORF">DFQ27_009057</name>
</gene>
<dbReference type="PANTHER" id="PTHR13161">
    <property type="entry name" value="SPLICING FACTOR SUPPRESSOR OF WHITE APRICOT"/>
    <property type="match status" value="1"/>
</dbReference>
<reference evidence="1" key="1">
    <citation type="journal article" date="2020" name="Fungal Divers.">
        <title>Resolving the Mortierellaceae phylogeny through synthesis of multi-gene phylogenetics and phylogenomics.</title>
        <authorList>
            <person name="Vandepol N."/>
            <person name="Liber J."/>
            <person name="Desiro A."/>
            <person name="Na H."/>
            <person name="Kennedy M."/>
            <person name="Barry K."/>
            <person name="Grigoriev I.V."/>
            <person name="Miller A.N."/>
            <person name="O'Donnell K."/>
            <person name="Stajich J.E."/>
            <person name="Bonito G."/>
        </authorList>
    </citation>
    <scope>NUCLEOTIDE SEQUENCE</scope>
    <source>
        <strain evidence="1">BC1065</strain>
    </source>
</reference>
<evidence type="ECO:0000313" key="2">
    <source>
        <dbReference type="Proteomes" id="UP000807716"/>
    </source>
</evidence>